<keyword evidence="7" id="KW-0479">Metal-binding</keyword>
<dbReference type="InterPro" id="IPR023395">
    <property type="entry name" value="MCP_dom_sf"/>
</dbReference>
<dbReference type="Gene3D" id="1.50.40.10">
    <property type="entry name" value="Mitochondrial carrier domain"/>
    <property type="match status" value="1"/>
</dbReference>
<comment type="caution">
    <text evidence="17">The sequence shown here is derived from an EMBL/GenBank/DDBJ whole genome shotgun (WGS) entry which is preliminary data.</text>
</comment>
<name>A0A9P4HD26_9PLEO</name>
<dbReference type="GO" id="GO:0005509">
    <property type="term" value="F:calcium ion binding"/>
    <property type="evidence" value="ECO:0007669"/>
    <property type="project" value="InterPro"/>
</dbReference>
<evidence type="ECO:0000256" key="14">
    <source>
        <dbReference type="PROSITE-ProRule" id="PRU00282"/>
    </source>
</evidence>
<keyword evidence="18" id="KW-1185">Reference proteome</keyword>
<dbReference type="Gene3D" id="1.10.238.10">
    <property type="entry name" value="EF-hand"/>
    <property type="match status" value="1"/>
</dbReference>
<evidence type="ECO:0000313" key="18">
    <source>
        <dbReference type="Proteomes" id="UP000799777"/>
    </source>
</evidence>
<evidence type="ECO:0000256" key="3">
    <source>
        <dbReference type="ARBA" id="ARBA00006375"/>
    </source>
</evidence>
<dbReference type="Pfam" id="PF00153">
    <property type="entry name" value="Mito_carr"/>
    <property type="match status" value="3"/>
</dbReference>
<dbReference type="Proteomes" id="UP000799777">
    <property type="component" value="Unassembled WGS sequence"/>
</dbReference>
<dbReference type="InterPro" id="IPR018247">
    <property type="entry name" value="EF_Hand_1_Ca_BS"/>
</dbReference>
<evidence type="ECO:0000256" key="4">
    <source>
        <dbReference type="ARBA" id="ARBA00021935"/>
    </source>
</evidence>
<dbReference type="SUPFAM" id="SSF103506">
    <property type="entry name" value="Mitochondrial carrier"/>
    <property type="match status" value="1"/>
</dbReference>
<dbReference type="SMART" id="SM00054">
    <property type="entry name" value="EFh"/>
    <property type="match status" value="4"/>
</dbReference>
<proteinExistence type="inferred from homology"/>
<keyword evidence="11" id="KW-1133">Transmembrane helix</keyword>
<gene>
    <name evidence="17" type="ORF">EK21DRAFT_110474</name>
</gene>
<dbReference type="GO" id="GO:0055085">
    <property type="term" value="P:transmembrane transport"/>
    <property type="evidence" value="ECO:0007669"/>
    <property type="project" value="InterPro"/>
</dbReference>
<feature type="domain" description="EF-hand" evidence="16">
    <location>
        <begin position="76"/>
        <end position="111"/>
    </location>
</feature>
<evidence type="ECO:0000259" key="16">
    <source>
        <dbReference type="PROSITE" id="PS50222"/>
    </source>
</evidence>
<keyword evidence="13 14" id="KW-0472">Membrane</keyword>
<evidence type="ECO:0000256" key="1">
    <source>
        <dbReference type="ARBA" id="ARBA00002238"/>
    </source>
</evidence>
<comment type="similarity">
    <text evidence="3 15">Belongs to the mitochondrial carrier (TC 2.A.29) family.</text>
</comment>
<reference evidence="17" key="1">
    <citation type="journal article" date="2020" name="Stud. Mycol.">
        <title>101 Dothideomycetes genomes: a test case for predicting lifestyles and emergence of pathogens.</title>
        <authorList>
            <person name="Haridas S."/>
            <person name="Albert R."/>
            <person name="Binder M."/>
            <person name="Bloem J."/>
            <person name="Labutti K."/>
            <person name="Salamov A."/>
            <person name="Andreopoulos B."/>
            <person name="Baker S."/>
            <person name="Barry K."/>
            <person name="Bills G."/>
            <person name="Bluhm B."/>
            <person name="Cannon C."/>
            <person name="Castanera R."/>
            <person name="Culley D."/>
            <person name="Daum C."/>
            <person name="Ezra D."/>
            <person name="Gonzalez J."/>
            <person name="Henrissat B."/>
            <person name="Kuo A."/>
            <person name="Liang C."/>
            <person name="Lipzen A."/>
            <person name="Lutzoni F."/>
            <person name="Magnuson J."/>
            <person name="Mondo S."/>
            <person name="Nolan M."/>
            <person name="Ohm R."/>
            <person name="Pangilinan J."/>
            <person name="Park H.-J."/>
            <person name="Ramirez L."/>
            <person name="Alfaro M."/>
            <person name="Sun H."/>
            <person name="Tritt A."/>
            <person name="Yoshinaga Y."/>
            <person name="Zwiers L.-H."/>
            <person name="Turgeon B."/>
            <person name="Goodwin S."/>
            <person name="Spatafora J."/>
            <person name="Crous P."/>
            <person name="Grigoriev I."/>
        </authorList>
    </citation>
    <scope>NUCLEOTIDE SEQUENCE</scope>
    <source>
        <strain evidence="17">CBS 110217</strain>
    </source>
</reference>
<dbReference type="OrthoDB" id="270584at2759"/>
<evidence type="ECO:0000256" key="8">
    <source>
        <dbReference type="ARBA" id="ARBA00022737"/>
    </source>
</evidence>
<dbReference type="InterPro" id="IPR002048">
    <property type="entry name" value="EF_hand_dom"/>
</dbReference>
<dbReference type="CDD" id="cd00051">
    <property type="entry name" value="EFh"/>
    <property type="match status" value="1"/>
</dbReference>
<evidence type="ECO:0000256" key="13">
    <source>
        <dbReference type="ARBA" id="ARBA00023136"/>
    </source>
</evidence>
<feature type="domain" description="EF-hand" evidence="16">
    <location>
        <begin position="45"/>
        <end position="75"/>
    </location>
</feature>
<dbReference type="InterPro" id="IPR011992">
    <property type="entry name" value="EF-hand-dom_pair"/>
</dbReference>
<comment type="subcellular location">
    <subcellularLocation>
        <location evidence="2">Mitochondrion inner membrane</location>
        <topology evidence="2">Multi-pass membrane protein</topology>
    </subcellularLocation>
</comment>
<protein>
    <recommendedName>
        <fullName evidence="4">Mitochondrial thiamine pyrophosphate carrier 1</fullName>
    </recommendedName>
</protein>
<keyword evidence="8" id="KW-0677">Repeat</keyword>
<dbReference type="FunFam" id="1.50.40.10:FF:000016">
    <property type="entry name" value="Solute carrier family 25 member 23"/>
    <property type="match status" value="1"/>
</dbReference>
<sequence>MDTSESVADVRVDQLWATLDTRRQGHLDLAGLKKGLRKLDHPLKNADQLLGDVMNAVDTDGNGRISYSEFRTFVRATEKELLGLFQSIDHNKDGKISKPELRDALRRAGLAVPNSSLDSFFAEVDTNNDGTISFEEWRDFLLFIPVSAPNLHAVMSYFSATMKVNPEGDVLISDDTIQGLGTAQRFLHFFFGSLFLVAKTPPYTSFSSDYYAPLEMASPPAPSLAISQTLPPRSEGAGELDASLAEVHTGLVESFGTVLIACVPHTGYFVAGGIAGIVSRTSTAPLDRLKVYLIAQTGAAEEAVAAAKSGNVFRAALNAWKPLVTATKELWQAGGMRSLYAGNGLNVIKVMPESAIKFGAYEASRKPHAQAAKRAFAKIEGHNDPAIIHSWSKFVAGGLAGMVSQFAVYPIDTLKFRMQCETVSGGLHGNKLIIATAKKMWSQGGFGAYYRGLPMGIVGIFPYAALDLGTFEYLKRYVARRNAKRLGCHEEDAQPGGLMTAAIGGFSGAFGASAVYPLNVLRTRLQSQGTVLHPRTYTGIVDVTRQTIKGEGMRGLFKGLTPNLLKVVPAVSITYVVYDKSKQVIGLR</sequence>
<dbReference type="SUPFAM" id="SSF47473">
    <property type="entry name" value="EF-hand"/>
    <property type="match status" value="1"/>
</dbReference>
<dbReference type="Pfam" id="PF13499">
    <property type="entry name" value="EF-hand_7"/>
    <property type="match status" value="2"/>
</dbReference>
<comment type="function">
    <text evidence="1">Mitochondrial transporter that mediates uptake of thiamine pyrophosphate (ThPP) into mitochondria.</text>
</comment>
<dbReference type="InterPro" id="IPR018108">
    <property type="entry name" value="MCP_transmembrane"/>
</dbReference>
<keyword evidence="5 15" id="KW-0813">Transport</keyword>
<keyword evidence="6 14" id="KW-0812">Transmembrane</keyword>
<evidence type="ECO:0000313" key="17">
    <source>
        <dbReference type="EMBL" id="KAF2032029.1"/>
    </source>
</evidence>
<evidence type="ECO:0000256" key="10">
    <source>
        <dbReference type="ARBA" id="ARBA00022837"/>
    </source>
</evidence>
<dbReference type="InterPro" id="IPR002067">
    <property type="entry name" value="MCP"/>
</dbReference>
<feature type="repeat" description="Solcar" evidence="14">
    <location>
        <begin position="263"/>
        <end position="367"/>
    </location>
</feature>
<evidence type="ECO:0000256" key="11">
    <source>
        <dbReference type="ARBA" id="ARBA00022989"/>
    </source>
</evidence>
<evidence type="ECO:0000256" key="9">
    <source>
        <dbReference type="ARBA" id="ARBA00022792"/>
    </source>
</evidence>
<feature type="repeat" description="Solcar" evidence="14">
    <location>
        <begin position="388"/>
        <end position="477"/>
    </location>
</feature>
<dbReference type="PRINTS" id="PR00926">
    <property type="entry name" value="MITOCARRIER"/>
</dbReference>
<dbReference type="GO" id="GO:0005743">
    <property type="term" value="C:mitochondrial inner membrane"/>
    <property type="evidence" value="ECO:0007669"/>
    <property type="project" value="UniProtKB-SubCell"/>
</dbReference>
<keyword evidence="12" id="KW-0496">Mitochondrion</keyword>
<evidence type="ECO:0000256" key="5">
    <source>
        <dbReference type="ARBA" id="ARBA00022448"/>
    </source>
</evidence>
<feature type="repeat" description="Solcar" evidence="14">
    <location>
        <begin position="495"/>
        <end position="584"/>
    </location>
</feature>
<evidence type="ECO:0000256" key="15">
    <source>
        <dbReference type="RuleBase" id="RU000488"/>
    </source>
</evidence>
<dbReference type="PROSITE" id="PS50222">
    <property type="entry name" value="EF_HAND_2"/>
    <property type="match status" value="3"/>
</dbReference>
<dbReference type="EMBL" id="ML978176">
    <property type="protein sequence ID" value="KAF2032029.1"/>
    <property type="molecule type" value="Genomic_DNA"/>
</dbReference>
<evidence type="ECO:0000256" key="7">
    <source>
        <dbReference type="ARBA" id="ARBA00022723"/>
    </source>
</evidence>
<accession>A0A9P4HD26</accession>
<evidence type="ECO:0000256" key="6">
    <source>
        <dbReference type="ARBA" id="ARBA00022692"/>
    </source>
</evidence>
<dbReference type="PROSITE" id="PS50920">
    <property type="entry name" value="SOLCAR"/>
    <property type="match status" value="3"/>
</dbReference>
<dbReference type="AlphaFoldDB" id="A0A9P4HD26"/>
<organism evidence="17 18">
    <name type="scientific">Setomelanomma holmii</name>
    <dbReference type="NCBI Taxonomy" id="210430"/>
    <lineage>
        <taxon>Eukaryota</taxon>
        <taxon>Fungi</taxon>
        <taxon>Dikarya</taxon>
        <taxon>Ascomycota</taxon>
        <taxon>Pezizomycotina</taxon>
        <taxon>Dothideomycetes</taxon>
        <taxon>Pleosporomycetidae</taxon>
        <taxon>Pleosporales</taxon>
        <taxon>Pleosporineae</taxon>
        <taxon>Phaeosphaeriaceae</taxon>
        <taxon>Setomelanomma</taxon>
    </lineage>
</organism>
<feature type="domain" description="EF-hand" evidence="16">
    <location>
        <begin position="112"/>
        <end position="147"/>
    </location>
</feature>
<keyword evidence="9" id="KW-0999">Mitochondrion inner membrane</keyword>
<evidence type="ECO:0000256" key="12">
    <source>
        <dbReference type="ARBA" id="ARBA00023128"/>
    </source>
</evidence>
<keyword evidence="10" id="KW-0106">Calcium</keyword>
<evidence type="ECO:0000256" key="2">
    <source>
        <dbReference type="ARBA" id="ARBA00004448"/>
    </source>
</evidence>
<dbReference type="PANTHER" id="PTHR24089">
    <property type="entry name" value="SOLUTE CARRIER FAMILY 25"/>
    <property type="match status" value="1"/>
</dbReference>
<dbReference type="PROSITE" id="PS00018">
    <property type="entry name" value="EF_HAND_1"/>
    <property type="match status" value="2"/>
</dbReference>